<reference evidence="1 2" key="1">
    <citation type="journal article" date="2022" name="Int. J. Syst. Evol. Microbiol.">
        <title>Neobacillus kokaensis sp. nov., isolated from soil.</title>
        <authorList>
            <person name="Yuki K."/>
            <person name="Matsubara H."/>
            <person name="Yamaguchi S."/>
        </authorList>
    </citation>
    <scope>NUCLEOTIDE SEQUENCE [LARGE SCALE GENOMIC DNA]</scope>
    <source>
        <strain evidence="1 2">LOB 377</strain>
    </source>
</reference>
<name>A0ABQ3N3D0_9BACI</name>
<evidence type="ECO:0000313" key="1">
    <source>
        <dbReference type="EMBL" id="GHH99129.1"/>
    </source>
</evidence>
<protein>
    <submittedName>
        <fullName evidence="1">Uncharacterized protein</fullName>
    </submittedName>
</protein>
<accession>A0ABQ3N3D0</accession>
<keyword evidence="2" id="KW-1185">Reference proteome</keyword>
<dbReference type="EMBL" id="BNDS01000010">
    <property type="protein sequence ID" value="GHH99129.1"/>
    <property type="molecule type" value="Genomic_DNA"/>
</dbReference>
<proteinExistence type="predicted"/>
<evidence type="ECO:0000313" key="2">
    <source>
        <dbReference type="Proteomes" id="UP000637074"/>
    </source>
</evidence>
<comment type="caution">
    <text evidence="1">The sequence shown here is derived from an EMBL/GenBank/DDBJ whole genome shotgun (WGS) entry which is preliminary data.</text>
</comment>
<gene>
    <name evidence="1" type="ORF">AM1BK_26720</name>
</gene>
<organism evidence="1 2">
    <name type="scientific">Neobacillus kokaensis</name>
    <dbReference type="NCBI Taxonomy" id="2759023"/>
    <lineage>
        <taxon>Bacteria</taxon>
        <taxon>Bacillati</taxon>
        <taxon>Bacillota</taxon>
        <taxon>Bacilli</taxon>
        <taxon>Bacillales</taxon>
        <taxon>Bacillaceae</taxon>
        <taxon>Neobacillus</taxon>
    </lineage>
</organism>
<sequence length="89" mass="10414">MTEKLKMNPVCEISKFPIWLFCALNTKKTMERMIARNSPFIPPVKYNKENGLFITKDGSRMIKLPFQIRNPKNRLFDNTSNIFLCNSLS</sequence>
<dbReference type="Proteomes" id="UP000637074">
    <property type="component" value="Unassembled WGS sequence"/>
</dbReference>